<dbReference type="Proteomes" id="UP000650467">
    <property type="component" value="Unassembled WGS sequence"/>
</dbReference>
<dbReference type="Pfam" id="PF07714">
    <property type="entry name" value="PK_Tyr_Ser-Thr"/>
    <property type="match status" value="1"/>
</dbReference>
<feature type="compositionally biased region" description="Pro residues" evidence="7">
    <location>
        <begin position="264"/>
        <end position="273"/>
    </location>
</feature>
<evidence type="ECO:0000256" key="4">
    <source>
        <dbReference type="ARBA" id="ARBA00022777"/>
    </source>
</evidence>
<reference evidence="9" key="1">
    <citation type="journal article" date="2020" name="bioRxiv">
        <title>Comparative genomics of Chlamydomonas.</title>
        <authorList>
            <person name="Craig R.J."/>
            <person name="Hasan A.R."/>
            <person name="Ness R.W."/>
            <person name="Keightley P.D."/>
        </authorList>
    </citation>
    <scope>NUCLEOTIDE SEQUENCE</scope>
    <source>
        <strain evidence="9">SAG 7.73</strain>
    </source>
</reference>
<evidence type="ECO:0000313" key="10">
    <source>
        <dbReference type="Proteomes" id="UP000650467"/>
    </source>
</evidence>
<evidence type="ECO:0000256" key="5">
    <source>
        <dbReference type="ARBA" id="ARBA00022840"/>
    </source>
</evidence>
<evidence type="ECO:0000256" key="1">
    <source>
        <dbReference type="ARBA" id="ARBA00022527"/>
    </source>
</evidence>
<feature type="compositionally biased region" description="Low complexity" evidence="7">
    <location>
        <begin position="405"/>
        <end position="426"/>
    </location>
</feature>
<evidence type="ECO:0000256" key="6">
    <source>
        <dbReference type="PROSITE-ProRule" id="PRU10141"/>
    </source>
</evidence>
<feature type="compositionally biased region" description="Low complexity" evidence="7">
    <location>
        <begin position="250"/>
        <end position="263"/>
    </location>
</feature>
<feature type="region of interest" description="Disordered" evidence="7">
    <location>
        <begin position="488"/>
        <end position="561"/>
    </location>
</feature>
<feature type="region of interest" description="Disordered" evidence="7">
    <location>
        <begin position="363"/>
        <end position="426"/>
    </location>
</feature>
<dbReference type="AlphaFoldDB" id="A0A835SMN9"/>
<dbReference type="GO" id="GO:0004674">
    <property type="term" value="F:protein serine/threonine kinase activity"/>
    <property type="evidence" value="ECO:0007669"/>
    <property type="project" value="UniProtKB-KW"/>
</dbReference>
<evidence type="ECO:0000259" key="8">
    <source>
        <dbReference type="PROSITE" id="PS50011"/>
    </source>
</evidence>
<feature type="compositionally biased region" description="Basic and acidic residues" evidence="7">
    <location>
        <begin position="550"/>
        <end position="561"/>
    </location>
</feature>
<name>A0A835SMN9_CHLIN</name>
<feature type="compositionally biased region" description="Basic and acidic residues" evidence="7">
    <location>
        <begin position="903"/>
        <end position="913"/>
    </location>
</feature>
<feature type="region of interest" description="Disordered" evidence="7">
    <location>
        <begin position="903"/>
        <end position="929"/>
    </location>
</feature>
<protein>
    <recommendedName>
        <fullName evidence="8">Protein kinase domain-containing protein</fullName>
    </recommendedName>
</protein>
<accession>A0A835SMN9</accession>
<proteinExistence type="predicted"/>
<dbReference type="InterPro" id="IPR000719">
    <property type="entry name" value="Prot_kinase_dom"/>
</dbReference>
<dbReference type="InterPro" id="IPR017441">
    <property type="entry name" value="Protein_kinase_ATP_BS"/>
</dbReference>
<dbReference type="Gene3D" id="1.10.510.10">
    <property type="entry name" value="Transferase(Phosphotransferase) domain 1"/>
    <property type="match status" value="1"/>
</dbReference>
<feature type="domain" description="Protein kinase" evidence="8">
    <location>
        <begin position="573"/>
        <end position="895"/>
    </location>
</feature>
<dbReference type="PROSITE" id="PS50011">
    <property type="entry name" value="PROTEIN_KINASE_DOM"/>
    <property type="match status" value="1"/>
</dbReference>
<evidence type="ECO:0000256" key="2">
    <source>
        <dbReference type="ARBA" id="ARBA00022679"/>
    </source>
</evidence>
<feature type="compositionally biased region" description="Low complexity" evidence="7">
    <location>
        <begin position="446"/>
        <end position="458"/>
    </location>
</feature>
<dbReference type="InterPro" id="IPR011009">
    <property type="entry name" value="Kinase-like_dom_sf"/>
</dbReference>
<evidence type="ECO:0000313" key="9">
    <source>
        <dbReference type="EMBL" id="KAG2429893.1"/>
    </source>
</evidence>
<dbReference type="InterPro" id="IPR001245">
    <property type="entry name" value="Ser-Thr/Tyr_kinase_cat_dom"/>
</dbReference>
<dbReference type="Gene3D" id="3.30.200.20">
    <property type="entry name" value="Phosphorylase Kinase, domain 1"/>
    <property type="match status" value="1"/>
</dbReference>
<keyword evidence="4" id="KW-0418">Kinase</keyword>
<keyword evidence="3 6" id="KW-0547">Nucleotide-binding</keyword>
<dbReference type="PROSITE" id="PS00107">
    <property type="entry name" value="PROTEIN_KINASE_ATP"/>
    <property type="match status" value="1"/>
</dbReference>
<gene>
    <name evidence="9" type="ORF">HXX76_010673</name>
</gene>
<keyword evidence="2" id="KW-0808">Transferase</keyword>
<dbReference type="InterPro" id="IPR008271">
    <property type="entry name" value="Ser/Thr_kinase_AS"/>
</dbReference>
<dbReference type="InterPro" id="IPR051681">
    <property type="entry name" value="Ser/Thr_Kinases-Pseudokinases"/>
</dbReference>
<dbReference type="OrthoDB" id="310217at2759"/>
<dbReference type="SMART" id="SM00220">
    <property type="entry name" value="S_TKc"/>
    <property type="match status" value="1"/>
</dbReference>
<keyword evidence="10" id="KW-1185">Reference proteome</keyword>
<dbReference type="SUPFAM" id="SSF56112">
    <property type="entry name" value="Protein kinase-like (PK-like)"/>
    <property type="match status" value="1"/>
</dbReference>
<evidence type="ECO:0000256" key="7">
    <source>
        <dbReference type="SAM" id="MobiDB-lite"/>
    </source>
</evidence>
<dbReference type="PROSITE" id="PS00108">
    <property type="entry name" value="PROTEIN_KINASE_ST"/>
    <property type="match status" value="1"/>
</dbReference>
<dbReference type="EMBL" id="JAEHOC010000029">
    <property type="protein sequence ID" value="KAG2429893.1"/>
    <property type="molecule type" value="Genomic_DNA"/>
</dbReference>
<feature type="binding site" evidence="6">
    <location>
        <position position="600"/>
    </location>
    <ligand>
        <name>ATP</name>
        <dbReference type="ChEBI" id="CHEBI:30616"/>
    </ligand>
</feature>
<sequence>MCRGALVLQSVTPGGLPPCAEPVQLGAAVVVGFKWLVLTNWTTGTNAGSGIQMLVAAESGEPGMQLVEEAAMTIRWCFPRNVFLAATVATPRADGSPAAQVFELLARLPPELVSGAAALAAPGAGGSNATGTNGSTAGSAPTAGTCVNGTQGSGSNSTSGGSVVPAVTAAAPPLDRCYALIGLFVDYLGSAYMRSSSGRLEKAGFGMQYKRAVWLCEGVVDDECIKSYGPVGCLYNYFGVGLQTNASGSAAQPRAAGAGAPSSAPAPPTPPPSSSSVDAGVVAGAVVGSVVGALLLAAAIWAAVVWRRNAHRQRQLEQQRQDSDGGGEFPKISVTQATDLEEQQQHTLQPQQRGLDKGDLESAKLPASVGQSERDASSSQGTGYETTLPPPPSHLQRWPSTSTEQPQQQPQQQQQQQQQQQPRVAHTAELGGELAAAEVVTELTPRRPSVSLVTTTRSSPPPPDASAPGLKSSARLAALTAAFDKAPLPAGRKGSVASRGTASGGVAPGAATSSPAAGSQLALSEQTQQRSQEQPQEQAQAAQEQEPQQGEDRRSAEHAEDATGVAARLNVTLVPNGLLGKGSFGRVYRGRYQGRDVAVKVFSGEFATEGAVNDKEVVDSLCAEVEVLSRVDHPNIVKLLAVCLTPPRFCLVMELMQLNLAQLLHGDIGRVCTCGAQGSGPCSPYCPMSSRVLPLLMVLDIAIDIARALAYLHPTVSHRDLKPANVLLTWSDSGEAPAAASAASACSGGSSAASGGVSRGGRRGKLVAKLSDFGISRMSHTLCATVTPEAGTPAYIAPECFNPANWLVSCKSDMYAYGVLLWELLTGLEPWKGIPVARIAYRVTLLRERLPLELIDLQRPDPVPARLPEIVAACFDEDPQRRPAAAELANELEGIRGAVAEQQRRRLETEAAQRHGGNGPAGGPAGPWG</sequence>
<comment type="caution">
    <text evidence="9">The sequence shown here is derived from an EMBL/GenBank/DDBJ whole genome shotgun (WGS) entry which is preliminary data.</text>
</comment>
<dbReference type="PANTHER" id="PTHR44329:SF214">
    <property type="entry name" value="PROTEIN KINASE DOMAIN-CONTAINING PROTEIN"/>
    <property type="match status" value="1"/>
</dbReference>
<dbReference type="GO" id="GO:0005524">
    <property type="term" value="F:ATP binding"/>
    <property type="evidence" value="ECO:0007669"/>
    <property type="project" value="UniProtKB-UniRule"/>
</dbReference>
<feature type="region of interest" description="Disordered" evidence="7">
    <location>
        <begin position="438"/>
        <end position="470"/>
    </location>
</feature>
<feature type="compositionally biased region" description="Gly residues" evidence="7">
    <location>
        <begin position="916"/>
        <end position="929"/>
    </location>
</feature>
<feature type="region of interest" description="Disordered" evidence="7">
    <location>
        <begin position="250"/>
        <end position="277"/>
    </location>
</feature>
<keyword evidence="1" id="KW-0723">Serine/threonine-protein kinase</keyword>
<organism evidence="9 10">
    <name type="scientific">Chlamydomonas incerta</name>
    <dbReference type="NCBI Taxonomy" id="51695"/>
    <lineage>
        <taxon>Eukaryota</taxon>
        <taxon>Viridiplantae</taxon>
        <taxon>Chlorophyta</taxon>
        <taxon>core chlorophytes</taxon>
        <taxon>Chlorophyceae</taxon>
        <taxon>CS clade</taxon>
        <taxon>Chlamydomonadales</taxon>
        <taxon>Chlamydomonadaceae</taxon>
        <taxon>Chlamydomonas</taxon>
    </lineage>
</organism>
<feature type="compositionally biased region" description="Low complexity" evidence="7">
    <location>
        <begin position="508"/>
        <end position="548"/>
    </location>
</feature>
<evidence type="ECO:0000256" key="3">
    <source>
        <dbReference type="ARBA" id="ARBA00022741"/>
    </source>
</evidence>
<dbReference type="PANTHER" id="PTHR44329">
    <property type="entry name" value="SERINE/THREONINE-PROTEIN KINASE TNNI3K-RELATED"/>
    <property type="match status" value="1"/>
</dbReference>
<keyword evidence="5 6" id="KW-0067">ATP-binding</keyword>